<sequence length="401" mass="44251">MHLQFVPSVNIQPPSISKFLKMMLILLLFCACTTLADPNIIKIQGETDRGWNEADVAYNISKCNPTVPNAPGGRVRTMTTTGKCYNVYREENCTGSFVRLSINKLAVTMVSPRTTRWIGDQVVSEILHVGSVGPCFDDCDLANWVGDRRETTVVTLYAKHLYQGDSASLVIDEDGCIQIPPRYQKIGSIKIPGDETNCLELHSEADCGGKFTQLKPGYPELKHLWVWGASRDVFHARAISRCGMFCNKTEPESSPIITDQLGPGTVTLFDHKGYGMTINITNGCVNLTKSVYSIQTYGQCVLIYGEPNCADEQGSQSNGERGEIFIKKDFIRTILVVAKSMKLCGADHKSEEKEDTLLFVLKVTTLGLALELVIVCICLCGVCAINRAKNKKSRFGLETDI</sequence>
<evidence type="ECO:0000256" key="1">
    <source>
        <dbReference type="SAM" id="Phobius"/>
    </source>
</evidence>
<evidence type="ECO:0000256" key="2">
    <source>
        <dbReference type="SAM" id="SignalP"/>
    </source>
</evidence>
<proteinExistence type="predicted"/>
<dbReference type="Proteomes" id="UP000198287">
    <property type="component" value="Unassembled WGS sequence"/>
</dbReference>
<protein>
    <submittedName>
        <fullName evidence="3">Uncharacterized protein</fullName>
    </submittedName>
</protein>
<organism evidence="3 4">
    <name type="scientific">Folsomia candida</name>
    <name type="common">Springtail</name>
    <dbReference type="NCBI Taxonomy" id="158441"/>
    <lineage>
        <taxon>Eukaryota</taxon>
        <taxon>Metazoa</taxon>
        <taxon>Ecdysozoa</taxon>
        <taxon>Arthropoda</taxon>
        <taxon>Hexapoda</taxon>
        <taxon>Collembola</taxon>
        <taxon>Entomobryomorpha</taxon>
        <taxon>Isotomoidea</taxon>
        <taxon>Isotomidae</taxon>
        <taxon>Proisotominae</taxon>
        <taxon>Folsomia</taxon>
    </lineage>
</organism>
<feature type="signal peptide" evidence="2">
    <location>
        <begin position="1"/>
        <end position="36"/>
    </location>
</feature>
<evidence type="ECO:0000313" key="3">
    <source>
        <dbReference type="EMBL" id="OXA63858.1"/>
    </source>
</evidence>
<keyword evidence="4" id="KW-1185">Reference proteome</keyword>
<feature type="chain" id="PRO_5012804874" evidence="2">
    <location>
        <begin position="37"/>
        <end position="401"/>
    </location>
</feature>
<dbReference type="AlphaFoldDB" id="A0A226F2Z7"/>
<keyword evidence="1" id="KW-0812">Transmembrane</keyword>
<keyword evidence="1" id="KW-0472">Membrane</keyword>
<accession>A0A226F2Z7</accession>
<feature type="transmembrane region" description="Helical" evidence="1">
    <location>
        <begin position="357"/>
        <end position="385"/>
    </location>
</feature>
<comment type="caution">
    <text evidence="3">The sequence shown here is derived from an EMBL/GenBank/DDBJ whole genome shotgun (WGS) entry which is preliminary data.</text>
</comment>
<dbReference type="EMBL" id="LNIX01000001">
    <property type="protein sequence ID" value="OXA63858.1"/>
    <property type="molecule type" value="Genomic_DNA"/>
</dbReference>
<reference evidence="3 4" key="1">
    <citation type="submission" date="2015-12" db="EMBL/GenBank/DDBJ databases">
        <title>The genome of Folsomia candida.</title>
        <authorList>
            <person name="Faddeeva A."/>
            <person name="Derks M.F."/>
            <person name="Anvar Y."/>
            <person name="Smit S."/>
            <person name="Van Straalen N."/>
            <person name="Roelofs D."/>
        </authorList>
    </citation>
    <scope>NUCLEOTIDE SEQUENCE [LARGE SCALE GENOMIC DNA]</scope>
    <source>
        <strain evidence="3 4">VU population</strain>
        <tissue evidence="3">Whole body</tissue>
    </source>
</reference>
<name>A0A226F2Z7_FOLCA</name>
<evidence type="ECO:0000313" key="4">
    <source>
        <dbReference type="Proteomes" id="UP000198287"/>
    </source>
</evidence>
<keyword evidence="1" id="KW-1133">Transmembrane helix</keyword>
<gene>
    <name evidence="3" type="ORF">Fcan01_01392</name>
</gene>
<keyword evidence="2" id="KW-0732">Signal</keyword>